<evidence type="ECO:0000256" key="2">
    <source>
        <dbReference type="ARBA" id="ARBA00022840"/>
    </source>
</evidence>
<sequence length="206" mass="21861">MPLIGLTGGIAAGKSTIGRRLEAHGATRIDADQLARDAVEPGSPGLARIVEAFGADLVTDAGALDRAALGARVFGDAGDLDRLNAIVHPEVRRLAQQRIDAVLAADPHAVIVYEIPLLVESEATLPWDLVVVAEAEDAVRRERLIRLRGLSADDADRRLASQASNAERRAVADVVIDTGGTEAQTLDAVDALWVDLRDGRIAQRDT</sequence>
<comment type="pathway">
    <text evidence="3">Cofactor biosynthesis; coenzyme A biosynthesis; CoA from (R)-pantothenate: step 5/5.</text>
</comment>
<comment type="subcellular location">
    <subcellularLocation>
        <location evidence="3">Cytoplasm</location>
    </subcellularLocation>
</comment>
<reference evidence="5" key="1">
    <citation type="submission" date="2021-03" db="EMBL/GenBank/DDBJ databases">
        <title>Leucobacter chromiisoli sp. nov., isolated from chromium-containing soil of chemical plant.</title>
        <authorList>
            <person name="Xu Z."/>
        </authorList>
    </citation>
    <scope>NUCLEOTIDE SEQUENCE</scope>
    <source>
        <strain evidence="5">K 70/01</strain>
    </source>
</reference>
<dbReference type="NCBIfam" id="TIGR00152">
    <property type="entry name" value="dephospho-CoA kinase"/>
    <property type="match status" value="1"/>
</dbReference>
<evidence type="ECO:0000256" key="3">
    <source>
        <dbReference type="HAMAP-Rule" id="MF_00376"/>
    </source>
</evidence>
<dbReference type="PANTHER" id="PTHR10695:SF46">
    <property type="entry name" value="BIFUNCTIONAL COENZYME A SYNTHASE-RELATED"/>
    <property type="match status" value="1"/>
</dbReference>
<evidence type="ECO:0000313" key="5">
    <source>
        <dbReference type="EMBL" id="MBO2989898.1"/>
    </source>
</evidence>
<dbReference type="GO" id="GO:0004140">
    <property type="term" value="F:dephospho-CoA kinase activity"/>
    <property type="evidence" value="ECO:0007669"/>
    <property type="project" value="UniProtKB-UniRule"/>
</dbReference>
<dbReference type="GO" id="GO:0005737">
    <property type="term" value="C:cytoplasm"/>
    <property type="evidence" value="ECO:0007669"/>
    <property type="project" value="UniProtKB-SubCell"/>
</dbReference>
<evidence type="ECO:0000313" key="6">
    <source>
        <dbReference type="Proteomes" id="UP000668403"/>
    </source>
</evidence>
<dbReference type="Pfam" id="PF01121">
    <property type="entry name" value="CoaE"/>
    <property type="match status" value="1"/>
</dbReference>
<dbReference type="PANTHER" id="PTHR10695">
    <property type="entry name" value="DEPHOSPHO-COA KINASE-RELATED"/>
    <property type="match status" value="1"/>
</dbReference>
<comment type="similarity">
    <text evidence="3">Belongs to the CoaE family.</text>
</comment>
<dbReference type="AlphaFoldDB" id="A0A939QEX5"/>
<dbReference type="InterPro" id="IPR027417">
    <property type="entry name" value="P-loop_NTPase"/>
</dbReference>
<proteinExistence type="inferred from homology"/>
<dbReference type="Gene3D" id="3.40.50.300">
    <property type="entry name" value="P-loop containing nucleotide triphosphate hydrolases"/>
    <property type="match status" value="1"/>
</dbReference>
<dbReference type="RefSeq" id="WP_208238481.1">
    <property type="nucleotide sequence ID" value="NZ_BAAAQU010000002.1"/>
</dbReference>
<dbReference type="EMBL" id="JAGFBF010000005">
    <property type="protein sequence ID" value="MBO2989898.1"/>
    <property type="molecule type" value="Genomic_DNA"/>
</dbReference>
<keyword evidence="3 5" id="KW-0418">Kinase</keyword>
<dbReference type="EC" id="2.7.1.24" evidence="3 4"/>
<dbReference type="PROSITE" id="PS51219">
    <property type="entry name" value="DPCK"/>
    <property type="match status" value="1"/>
</dbReference>
<dbReference type="HAMAP" id="MF_00376">
    <property type="entry name" value="Dephospho_CoA_kinase"/>
    <property type="match status" value="1"/>
</dbReference>
<dbReference type="InterPro" id="IPR001977">
    <property type="entry name" value="Depp_CoAkinase"/>
</dbReference>
<dbReference type="SUPFAM" id="SSF52540">
    <property type="entry name" value="P-loop containing nucleoside triphosphate hydrolases"/>
    <property type="match status" value="1"/>
</dbReference>
<dbReference type="CDD" id="cd02022">
    <property type="entry name" value="DPCK"/>
    <property type="match status" value="1"/>
</dbReference>
<name>A0A939QEX5_9MICO</name>
<evidence type="ECO:0000256" key="4">
    <source>
        <dbReference type="NCBIfam" id="TIGR00152"/>
    </source>
</evidence>
<dbReference type="GO" id="GO:0005524">
    <property type="term" value="F:ATP binding"/>
    <property type="evidence" value="ECO:0007669"/>
    <property type="project" value="UniProtKB-UniRule"/>
</dbReference>
<feature type="binding site" evidence="3">
    <location>
        <begin position="11"/>
        <end position="16"/>
    </location>
    <ligand>
        <name>ATP</name>
        <dbReference type="ChEBI" id="CHEBI:30616"/>
    </ligand>
</feature>
<comment type="function">
    <text evidence="3">Catalyzes the phosphorylation of the 3'-hydroxyl group of dephosphocoenzyme A to form coenzyme A.</text>
</comment>
<keyword evidence="3" id="KW-0963">Cytoplasm</keyword>
<comment type="caution">
    <text evidence="5">The sequence shown here is derived from an EMBL/GenBank/DDBJ whole genome shotgun (WGS) entry which is preliminary data.</text>
</comment>
<organism evidence="5 6">
    <name type="scientific">Leucobacter tardus</name>
    <dbReference type="NCBI Taxonomy" id="501483"/>
    <lineage>
        <taxon>Bacteria</taxon>
        <taxon>Bacillati</taxon>
        <taxon>Actinomycetota</taxon>
        <taxon>Actinomycetes</taxon>
        <taxon>Micrococcales</taxon>
        <taxon>Microbacteriaceae</taxon>
        <taxon>Leucobacter</taxon>
    </lineage>
</organism>
<comment type="catalytic activity">
    <reaction evidence="3">
        <text>3'-dephospho-CoA + ATP = ADP + CoA + H(+)</text>
        <dbReference type="Rhea" id="RHEA:18245"/>
        <dbReference type="ChEBI" id="CHEBI:15378"/>
        <dbReference type="ChEBI" id="CHEBI:30616"/>
        <dbReference type="ChEBI" id="CHEBI:57287"/>
        <dbReference type="ChEBI" id="CHEBI:57328"/>
        <dbReference type="ChEBI" id="CHEBI:456216"/>
        <dbReference type="EC" id="2.7.1.24"/>
    </reaction>
</comment>
<keyword evidence="6" id="KW-1185">Reference proteome</keyword>
<gene>
    <name evidence="3" type="primary">coaE</name>
    <name evidence="5" type="ORF">J4H85_07805</name>
</gene>
<keyword evidence="3 5" id="KW-0808">Transferase</keyword>
<accession>A0A939QEX5</accession>
<evidence type="ECO:0000256" key="1">
    <source>
        <dbReference type="ARBA" id="ARBA00022741"/>
    </source>
</evidence>
<dbReference type="GO" id="GO:0015937">
    <property type="term" value="P:coenzyme A biosynthetic process"/>
    <property type="evidence" value="ECO:0007669"/>
    <property type="project" value="UniProtKB-UniRule"/>
</dbReference>
<protein>
    <recommendedName>
        <fullName evidence="3 4">Dephospho-CoA kinase</fullName>
        <ecNumber evidence="3 4">2.7.1.24</ecNumber>
    </recommendedName>
    <alternativeName>
        <fullName evidence="3">Dephosphocoenzyme A kinase</fullName>
    </alternativeName>
</protein>
<keyword evidence="3" id="KW-0173">Coenzyme A biosynthesis</keyword>
<dbReference type="NCBIfam" id="NF002879">
    <property type="entry name" value="PRK03333.1"/>
    <property type="match status" value="1"/>
</dbReference>
<keyword evidence="1 3" id="KW-0547">Nucleotide-binding</keyword>
<dbReference type="Proteomes" id="UP000668403">
    <property type="component" value="Unassembled WGS sequence"/>
</dbReference>
<keyword evidence="2 3" id="KW-0067">ATP-binding</keyword>